<accession>A0AAI9WXA5</accession>
<protein>
    <submittedName>
        <fullName evidence="10">Uncharacterized protein</fullName>
    </submittedName>
</protein>
<dbReference type="InterPro" id="IPR007128">
    <property type="entry name" value="PMF1/Nnf1"/>
</dbReference>
<sequence>MSSTNEKNIHKVRFERLQLVGKKAVEQVLKTSLTTDQIKSCYKEIAESEVGLKSLETGSNQLEKYLLEETLAEFDHIYEENDLSSKLNDLDEVIQNAFQREQGKMSSAESLPVHIDQLSSSEIIDSMILNKKEDTLLALEKVYLKTYSDNEELEEKLRKIIANASAINSQIQDVLIPIKEQASFVTSDPVKMDSIIDLKEKFT</sequence>
<keyword evidence="9" id="KW-0137">Centromere</keyword>
<evidence type="ECO:0000256" key="1">
    <source>
        <dbReference type="ARBA" id="ARBA00004123"/>
    </source>
</evidence>
<keyword evidence="5" id="KW-0498">Mitosis</keyword>
<evidence type="ECO:0000256" key="4">
    <source>
        <dbReference type="ARBA" id="ARBA00022618"/>
    </source>
</evidence>
<keyword evidence="6" id="KW-0995">Kinetochore</keyword>
<dbReference type="GeneID" id="73380823"/>
<dbReference type="Pfam" id="PF03980">
    <property type="entry name" value="Nnf1"/>
    <property type="match status" value="1"/>
</dbReference>
<dbReference type="GO" id="GO:0000444">
    <property type="term" value="C:MIS12/MIND type complex"/>
    <property type="evidence" value="ECO:0007669"/>
    <property type="project" value="InterPro"/>
</dbReference>
<keyword evidence="3" id="KW-0158">Chromosome</keyword>
<reference evidence="10" key="1">
    <citation type="journal article" date="2022" name="DNA Res.">
        <title>Genome analysis of five recently described species of the CUG-Ser clade uncovers Candida theae as a new hybrid lineage with pathogenic potential in the Candida parapsilosis species complex.</title>
        <authorList>
            <person name="Mixao V."/>
            <person name="Del Olmo V."/>
            <person name="Hegedusova E."/>
            <person name="Saus E."/>
            <person name="Pryszcz L."/>
            <person name="Cillingova A."/>
            <person name="Nosek J."/>
            <person name="Gabaldon T."/>
        </authorList>
    </citation>
    <scope>NUCLEOTIDE SEQUENCE</scope>
    <source>
        <strain evidence="10">CBS 10844</strain>
    </source>
</reference>
<comment type="subcellular location">
    <subcellularLocation>
        <location evidence="2">Chromosome</location>
        <location evidence="2">Centromere</location>
        <location evidence="2">Kinetochore</location>
    </subcellularLocation>
    <subcellularLocation>
        <location evidence="1">Nucleus</location>
    </subcellularLocation>
</comment>
<evidence type="ECO:0000256" key="2">
    <source>
        <dbReference type="ARBA" id="ARBA00004629"/>
    </source>
</evidence>
<dbReference type="AlphaFoldDB" id="A0AAI9WXA5"/>
<keyword evidence="7" id="KW-0539">Nucleus</keyword>
<evidence type="ECO:0000256" key="6">
    <source>
        <dbReference type="ARBA" id="ARBA00022838"/>
    </source>
</evidence>
<keyword evidence="11" id="KW-1185">Reference proteome</keyword>
<keyword evidence="4" id="KW-0132">Cell division</keyword>
<gene>
    <name evidence="10" type="ORF">KGF56_003206</name>
</gene>
<evidence type="ECO:0000256" key="5">
    <source>
        <dbReference type="ARBA" id="ARBA00022776"/>
    </source>
</evidence>
<keyword evidence="8" id="KW-0131">Cell cycle</keyword>
<dbReference type="GO" id="GO:0005634">
    <property type="term" value="C:nucleus"/>
    <property type="evidence" value="ECO:0007669"/>
    <property type="project" value="UniProtKB-SubCell"/>
</dbReference>
<dbReference type="Proteomes" id="UP001202479">
    <property type="component" value="Unassembled WGS sequence"/>
</dbReference>
<organism evidence="10 11">
    <name type="scientific">Candida oxycetoniae</name>
    <dbReference type="NCBI Taxonomy" id="497107"/>
    <lineage>
        <taxon>Eukaryota</taxon>
        <taxon>Fungi</taxon>
        <taxon>Dikarya</taxon>
        <taxon>Ascomycota</taxon>
        <taxon>Saccharomycotina</taxon>
        <taxon>Pichiomycetes</taxon>
        <taxon>Debaryomycetaceae</taxon>
        <taxon>Candida/Lodderomyces clade</taxon>
        <taxon>Candida</taxon>
    </lineage>
</organism>
<dbReference type="GO" id="GO:0051301">
    <property type="term" value="P:cell division"/>
    <property type="evidence" value="ECO:0007669"/>
    <property type="project" value="UniProtKB-KW"/>
</dbReference>
<evidence type="ECO:0000313" key="10">
    <source>
        <dbReference type="EMBL" id="KAI3404047.2"/>
    </source>
</evidence>
<name>A0AAI9WXA5_9ASCO</name>
<proteinExistence type="predicted"/>
<evidence type="ECO:0000256" key="3">
    <source>
        <dbReference type="ARBA" id="ARBA00022454"/>
    </source>
</evidence>
<dbReference type="RefSeq" id="XP_049179792.1">
    <property type="nucleotide sequence ID" value="XM_049324516.1"/>
</dbReference>
<evidence type="ECO:0000256" key="8">
    <source>
        <dbReference type="ARBA" id="ARBA00023306"/>
    </source>
</evidence>
<comment type="caution">
    <text evidence="10">The sequence shown here is derived from an EMBL/GenBank/DDBJ whole genome shotgun (WGS) entry which is preliminary data.</text>
</comment>
<evidence type="ECO:0000256" key="7">
    <source>
        <dbReference type="ARBA" id="ARBA00023242"/>
    </source>
</evidence>
<evidence type="ECO:0000313" key="11">
    <source>
        <dbReference type="Proteomes" id="UP001202479"/>
    </source>
</evidence>
<dbReference type="EMBL" id="JAHUZD010000109">
    <property type="protein sequence ID" value="KAI3404047.2"/>
    <property type="molecule type" value="Genomic_DNA"/>
</dbReference>
<evidence type="ECO:0000256" key="9">
    <source>
        <dbReference type="ARBA" id="ARBA00023328"/>
    </source>
</evidence>